<dbReference type="Pfam" id="PF22725">
    <property type="entry name" value="GFO_IDH_MocA_C3"/>
    <property type="match status" value="1"/>
</dbReference>
<dbReference type="InterPro" id="IPR036291">
    <property type="entry name" value="NAD(P)-bd_dom_sf"/>
</dbReference>
<dbReference type="InterPro" id="IPR000683">
    <property type="entry name" value="Gfo/Idh/MocA-like_OxRdtase_N"/>
</dbReference>
<dbReference type="InterPro" id="IPR055170">
    <property type="entry name" value="GFO_IDH_MocA-like_dom"/>
</dbReference>
<feature type="domain" description="GFO/IDH/MocA-like oxidoreductase" evidence="2">
    <location>
        <begin position="140"/>
        <end position="249"/>
    </location>
</feature>
<dbReference type="PANTHER" id="PTHR43377">
    <property type="entry name" value="BILIVERDIN REDUCTASE A"/>
    <property type="match status" value="1"/>
</dbReference>
<dbReference type="Pfam" id="PF01408">
    <property type="entry name" value="GFO_IDH_MocA"/>
    <property type="match status" value="1"/>
</dbReference>
<dbReference type="Gene3D" id="3.30.360.10">
    <property type="entry name" value="Dihydrodipicolinate Reductase, domain 2"/>
    <property type="match status" value="1"/>
</dbReference>
<comment type="caution">
    <text evidence="3">The sequence shown here is derived from an EMBL/GenBank/DDBJ whole genome shotgun (WGS) entry which is preliminary data.</text>
</comment>
<feature type="domain" description="Gfo/Idh/MocA-like oxidoreductase N-terminal" evidence="1">
    <location>
        <begin position="5"/>
        <end position="128"/>
    </location>
</feature>
<evidence type="ECO:0000313" key="3">
    <source>
        <dbReference type="EMBL" id="MFD1222253.1"/>
    </source>
</evidence>
<organism evidence="3 4">
    <name type="scientific">Paenibacillus vulneris</name>
    <dbReference type="NCBI Taxonomy" id="1133364"/>
    <lineage>
        <taxon>Bacteria</taxon>
        <taxon>Bacillati</taxon>
        <taxon>Bacillota</taxon>
        <taxon>Bacilli</taxon>
        <taxon>Bacillales</taxon>
        <taxon>Paenibacillaceae</taxon>
        <taxon>Paenibacillus</taxon>
    </lineage>
</organism>
<accession>A0ABW3UNE2</accession>
<gene>
    <name evidence="3" type="ORF">ACFQ4B_19205</name>
</gene>
<reference evidence="4" key="1">
    <citation type="journal article" date="2019" name="Int. J. Syst. Evol. Microbiol.">
        <title>The Global Catalogue of Microorganisms (GCM) 10K type strain sequencing project: providing services to taxonomists for standard genome sequencing and annotation.</title>
        <authorList>
            <consortium name="The Broad Institute Genomics Platform"/>
            <consortium name="The Broad Institute Genome Sequencing Center for Infectious Disease"/>
            <person name="Wu L."/>
            <person name="Ma J."/>
        </authorList>
    </citation>
    <scope>NUCLEOTIDE SEQUENCE [LARGE SCALE GENOMIC DNA]</scope>
    <source>
        <strain evidence="4">CCUG 53270</strain>
    </source>
</reference>
<protein>
    <submittedName>
        <fullName evidence="3">Gfo/Idh/MocA family protein</fullName>
    </submittedName>
</protein>
<dbReference type="Proteomes" id="UP001597180">
    <property type="component" value="Unassembled WGS sequence"/>
</dbReference>
<dbReference type="RefSeq" id="WP_345589527.1">
    <property type="nucleotide sequence ID" value="NZ_BAABJG010000018.1"/>
</dbReference>
<sequence>MSLPIRTMIVGTGGWGKTWCTQTLPKAIQEGLVEVVAAVDVNPDSLKTAGQQLGLNESQCFTDVKLALEETQPQICIIASPPHTHEQIAISAMEAGCDVLSEKPISDTLDSCMRMVEAARRLNRKMGVTMTHRFRQPIWTFRELVRSGDYGALDYIVMNFNWHRRDGLKERQAKMQDTMLIEGAIHQLDLLENLAGAHCESVYMDSWTPRWGNYTGSAQALLTMRFENSVRASYETAWCNASPQNSWEKEYIRAEFEKATIVLNRGQIEIFREEDNRLKASPIGTAAELKMNPKWGNDYLLDAFLHWVRGGQKMETDIESNLHSMILLFASIESSKQGVPVQIKRFARDQGIVC</sequence>
<evidence type="ECO:0000259" key="1">
    <source>
        <dbReference type="Pfam" id="PF01408"/>
    </source>
</evidence>
<evidence type="ECO:0000313" key="4">
    <source>
        <dbReference type="Proteomes" id="UP001597180"/>
    </source>
</evidence>
<dbReference type="Gene3D" id="3.40.50.720">
    <property type="entry name" value="NAD(P)-binding Rossmann-like Domain"/>
    <property type="match status" value="1"/>
</dbReference>
<proteinExistence type="predicted"/>
<dbReference type="PANTHER" id="PTHR43377:SF1">
    <property type="entry name" value="BILIVERDIN REDUCTASE A"/>
    <property type="match status" value="1"/>
</dbReference>
<name>A0ABW3UNE2_9BACL</name>
<dbReference type="EMBL" id="JBHTLU010000023">
    <property type="protein sequence ID" value="MFD1222253.1"/>
    <property type="molecule type" value="Genomic_DNA"/>
</dbReference>
<keyword evidence="4" id="KW-1185">Reference proteome</keyword>
<evidence type="ECO:0000259" key="2">
    <source>
        <dbReference type="Pfam" id="PF22725"/>
    </source>
</evidence>
<dbReference type="InterPro" id="IPR051450">
    <property type="entry name" value="Gfo/Idh/MocA_Oxidoreductases"/>
</dbReference>
<dbReference type="SUPFAM" id="SSF51735">
    <property type="entry name" value="NAD(P)-binding Rossmann-fold domains"/>
    <property type="match status" value="1"/>
</dbReference>
<dbReference type="SUPFAM" id="SSF55347">
    <property type="entry name" value="Glyceraldehyde-3-phosphate dehydrogenase-like, C-terminal domain"/>
    <property type="match status" value="1"/>
</dbReference>